<protein>
    <submittedName>
        <fullName evidence="2">Uncharacterized protein</fullName>
    </submittedName>
</protein>
<reference evidence="2 3" key="1">
    <citation type="journal article" date="2020" name="Int. J. Med. Microbiol.">
        <title>Discovery of Paenibacillus larvae ERIC V: Phenotypic and genomic comparison to genotypes ERIC I-IV reveal different inventories of virulence factors which correlate with epidemiological prevalences of American Foulbrood.</title>
        <authorList>
            <person name="Beims H."/>
            <person name="Bunk B."/>
            <person name="Erler S."/>
            <person name="Mohr K.I."/>
            <person name="Sproer C."/>
            <person name="Pradella S."/>
            <person name="Gunther G."/>
            <person name="Rohde M."/>
            <person name="von der Ohe W."/>
            <person name="Steinert M."/>
        </authorList>
    </citation>
    <scope>NUCLEOTIDE SEQUENCE [LARGE SCALE GENOMIC DNA]</scope>
    <source>
        <strain evidence="2">Eric_V</strain>
    </source>
</reference>
<dbReference type="Proteomes" id="UP000464330">
    <property type="component" value="Chromosome"/>
</dbReference>
<evidence type="ECO:0000313" key="2">
    <source>
        <dbReference type="EMBL" id="QHZ53360.1"/>
    </source>
</evidence>
<proteinExistence type="predicted"/>
<evidence type="ECO:0000256" key="1">
    <source>
        <dbReference type="SAM" id="Phobius"/>
    </source>
</evidence>
<organism evidence="2 3">
    <name type="scientific">Paenibacillus larvae subsp. larvae</name>
    <dbReference type="NCBI Taxonomy" id="147375"/>
    <lineage>
        <taxon>Bacteria</taxon>
        <taxon>Bacillati</taxon>
        <taxon>Bacillota</taxon>
        <taxon>Bacilli</taxon>
        <taxon>Bacillales</taxon>
        <taxon>Paenibacillaceae</taxon>
        <taxon>Paenibacillus</taxon>
    </lineage>
</organism>
<gene>
    <name evidence="2" type="ORF">ERICV_04309</name>
</gene>
<sequence length="55" mass="6129">MSPIKASILLVVLSLVMIGILIGINTEMLPQLLHKIWDSIFGQVDSAFDWMKSSK</sequence>
<name>A0A6C0QXQ0_9BACL</name>
<accession>A0A6C0QXQ0</accession>
<keyword evidence="1" id="KW-0812">Transmembrane</keyword>
<dbReference type="RefSeq" id="WP_158442224.1">
    <property type="nucleotide sequence ID" value="NZ_CP019717.1"/>
</dbReference>
<keyword evidence="1" id="KW-0472">Membrane</keyword>
<feature type="transmembrane region" description="Helical" evidence="1">
    <location>
        <begin position="6"/>
        <end position="25"/>
    </location>
</feature>
<keyword evidence="1" id="KW-1133">Transmembrane helix</keyword>
<evidence type="ECO:0000313" key="3">
    <source>
        <dbReference type="Proteomes" id="UP000464330"/>
    </source>
</evidence>
<dbReference type="EMBL" id="CP019717">
    <property type="protein sequence ID" value="QHZ53360.1"/>
    <property type="molecule type" value="Genomic_DNA"/>
</dbReference>
<dbReference type="AlphaFoldDB" id="A0A6C0QXQ0"/>